<feature type="compositionally biased region" description="Low complexity" evidence="3">
    <location>
        <begin position="14"/>
        <end position="28"/>
    </location>
</feature>
<keyword evidence="4" id="KW-1133">Transmembrane helix</keyword>
<evidence type="ECO:0000256" key="2">
    <source>
        <dbReference type="ARBA" id="ARBA00023136"/>
    </source>
</evidence>
<dbReference type="GO" id="GO:0098542">
    <property type="term" value="P:defense response to other organism"/>
    <property type="evidence" value="ECO:0007669"/>
    <property type="project" value="InterPro"/>
</dbReference>
<reference evidence="5" key="2">
    <citation type="journal article" date="2024" name="Plant">
        <title>Genomic evolution and insights into agronomic trait innovations of Sesamum species.</title>
        <authorList>
            <person name="Miao H."/>
            <person name="Wang L."/>
            <person name="Qu L."/>
            <person name="Liu H."/>
            <person name="Sun Y."/>
            <person name="Le M."/>
            <person name="Wang Q."/>
            <person name="Wei S."/>
            <person name="Zheng Y."/>
            <person name="Lin W."/>
            <person name="Duan Y."/>
            <person name="Cao H."/>
            <person name="Xiong S."/>
            <person name="Wang X."/>
            <person name="Wei L."/>
            <person name="Li C."/>
            <person name="Ma Q."/>
            <person name="Ju M."/>
            <person name="Zhao R."/>
            <person name="Li G."/>
            <person name="Mu C."/>
            <person name="Tian Q."/>
            <person name="Mei H."/>
            <person name="Zhang T."/>
            <person name="Gao T."/>
            <person name="Zhang H."/>
        </authorList>
    </citation>
    <scope>NUCLEOTIDE SEQUENCE</scope>
    <source>
        <strain evidence="5">G02</strain>
    </source>
</reference>
<gene>
    <name evidence="5" type="ORF">Sradi_6773600</name>
</gene>
<dbReference type="PANTHER" id="PTHR31234">
    <property type="entry name" value="LATE EMBRYOGENESIS ABUNDANT (LEA) HYDROXYPROLINE-RICH GLYCOPROTEIN FAMILY"/>
    <property type="match status" value="1"/>
</dbReference>
<feature type="transmembrane region" description="Helical" evidence="4">
    <location>
        <begin position="55"/>
        <end position="85"/>
    </location>
</feature>
<evidence type="ECO:0000256" key="4">
    <source>
        <dbReference type="SAM" id="Phobius"/>
    </source>
</evidence>
<organism evidence="5">
    <name type="scientific">Sesamum radiatum</name>
    <name type="common">Black benniseed</name>
    <dbReference type="NCBI Taxonomy" id="300843"/>
    <lineage>
        <taxon>Eukaryota</taxon>
        <taxon>Viridiplantae</taxon>
        <taxon>Streptophyta</taxon>
        <taxon>Embryophyta</taxon>
        <taxon>Tracheophyta</taxon>
        <taxon>Spermatophyta</taxon>
        <taxon>Magnoliopsida</taxon>
        <taxon>eudicotyledons</taxon>
        <taxon>Gunneridae</taxon>
        <taxon>Pentapetalae</taxon>
        <taxon>asterids</taxon>
        <taxon>lamiids</taxon>
        <taxon>Lamiales</taxon>
        <taxon>Pedaliaceae</taxon>
        <taxon>Sesamum</taxon>
    </lineage>
</organism>
<proteinExistence type="predicted"/>
<feature type="region of interest" description="Disordered" evidence="3">
    <location>
        <begin position="1"/>
        <end position="28"/>
    </location>
</feature>
<dbReference type="AlphaFoldDB" id="A0AAW2JRD3"/>
<dbReference type="PANTHER" id="PTHR31234:SF6">
    <property type="entry name" value="LATE EMBRYOGENESIS ABUNDANT PROTEIN LEA-2 SUBGROUP DOMAIN-CONTAINING PROTEIN"/>
    <property type="match status" value="1"/>
</dbReference>
<sequence length="263" mass="29122">MTDKVHPTLTKQNATPPTTAPAAAPKLPSTKTHLYNPIPTYRHRQKHRDFSCRRCFCLTCFWSILLLIAILLLAAIASAAFYVLYQPRRPTFSVTSLKISSFNLTTTPSDDTTHLTTKINLTLSAKNPNKKITFFYDPIAITVLSNSVPLSNSSCANFTSSPDTISVIHTAMALNSQLLDADSVKSLNSDLKRKNGLPMSIVMDTTVRVKMEKTKMKKIGIRVKCDGIRGVVPKGKRVIPAVANISNAKCEVDLRTKILKWTF</sequence>
<evidence type="ECO:0000256" key="3">
    <source>
        <dbReference type="SAM" id="MobiDB-lite"/>
    </source>
</evidence>
<dbReference type="GO" id="GO:0005886">
    <property type="term" value="C:plasma membrane"/>
    <property type="evidence" value="ECO:0007669"/>
    <property type="project" value="TreeGrafter"/>
</dbReference>
<keyword evidence="4" id="KW-0812">Transmembrane</keyword>
<name>A0AAW2JRD3_SESRA</name>
<keyword evidence="2 4" id="KW-0472">Membrane</keyword>
<protein>
    <recommendedName>
        <fullName evidence="6">Late embryogenesis abundant protein LEA-2 subgroup domain-containing protein</fullName>
    </recommendedName>
</protein>
<comment type="caution">
    <text evidence="5">The sequence shown here is derived from an EMBL/GenBank/DDBJ whole genome shotgun (WGS) entry which is preliminary data.</text>
</comment>
<dbReference type="InterPro" id="IPR044839">
    <property type="entry name" value="NDR1-like"/>
</dbReference>
<evidence type="ECO:0000313" key="5">
    <source>
        <dbReference type="EMBL" id="KAL0297215.1"/>
    </source>
</evidence>
<reference evidence="5" key="1">
    <citation type="submission" date="2020-06" db="EMBL/GenBank/DDBJ databases">
        <authorList>
            <person name="Li T."/>
            <person name="Hu X."/>
            <person name="Zhang T."/>
            <person name="Song X."/>
            <person name="Zhang H."/>
            <person name="Dai N."/>
            <person name="Sheng W."/>
            <person name="Hou X."/>
            <person name="Wei L."/>
        </authorList>
    </citation>
    <scope>NUCLEOTIDE SEQUENCE</scope>
    <source>
        <strain evidence="5">G02</strain>
        <tissue evidence="5">Leaf</tissue>
    </source>
</reference>
<dbReference type="EMBL" id="JACGWJ010000032">
    <property type="protein sequence ID" value="KAL0297215.1"/>
    <property type="molecule type" value="Genomic_DNA"/>
</dbReference>
<accession>A0AAW2JRD3</accession>
<evidence type="ECO:0000256" key="1">
    <source>
        <dbReference type="ARBA" id="ARBA00004370"/>
    </source>
</evidence>
<comment type="subcellular location">
    <subcellularLocation>
        <location evidence="1">Membrane</location>
    </subcellularLocation>
</comment>
<evidence type="ECO:0008006" key="6">
    <source>
        <dbReference type="Google" id="ProtNLM"/>
    </source>
</evidence>